<dbReference type="AlphaFoldDB" id="A0A1H8V6M0"/>
<organism evidence="2 3">
    <name type="scientific">Aquisalimonas asiatica</name>
    <dbReference type="NCBI Taxonomy" id="406100"/>
    <lineage>
        <taxon>Bacteria</taxon>
        <taxon>Pseudomonadati</taxon>
        <taxon>Pseudomonadota</taxon>
        <taxon>Gammaproteobacteria</taxon>
        <taxon>Chromatiales</taxon>
        <taxon>Ectothiorhodospiraceae</taxon>
        <taxon>Aquisalimonas</taxon>
    </lineage>
</organism>
<feature type="chain" id="PRO_5011554140" evidence="1">
    <location>
        <begin position="32"/>
        <end position="181"/>
    </location>
</feature>
<accession>A0A1H8V6M0</accession>
<dbReference type="RefSeq" id="WP_091645678.1">
    <property type="nucleotide sequence ID" value="NZ_FOEG01000010.1"/>
</dbReference>
<reference evidence="2 3" key="1">
    <citation type="submission" date="2016-10" db="EMBL/GenBank/DDBJ databases">
        <authorList>
            <person name="de Groot N.N."/>
        </authorList>
    </citation>
    <scope>NUCLEOTIDE SEQUENCE [LARGE SCALE GENOMIC DNA]</scope>
    <source>
        <strain evidence="2 3">CGMCC 1.6291</strain>
    </source>
</reference>
<dbReference type="Proteomes" id="UP000199657">
    <property type="component" value="Unassembled WGS sequence"/>
</dbReference>
<protein>
    <submittedName>
        <fullName evidence="2">Lipid A 3-O-deacylase (PagL)</fullName>
    </submittedName>
</protein>
<evidence type="ECO:0000256" key="1">
    <source>
        <dbReference type="SAM" id="SignalP"/>
    </source>
</evidence>
<dbReference type="OrthoDB" id="9797122at2"/>
<gene>
    <name evidence="2" type="ORF">SAMN04488052_11035</name>
</gene>
<evidence type="ECO:0000313" key="2">
    <source>
        <dbReference type="EMBL" id="SEP11021.1"/>
    </source>
</evidence>
<feature type="signal peptide" evidence="1">
    <location>
        <begin position="1"/>
        <end position="31"/>
    </location>
</feature>
<keyword evidence="1" id="KW-0732">Signal</keyword>
<dbReference type="Gene3D" id="2.40.160.20">
    <property type="match status" value="1"/>
</dbReference>
<name>A0A1H8V6M0_9GAMM</name>
<dbReference type="STRING" id="406100.SAMN04488052_11035"/>
<sequence length="181" mass="19375">MHRFSTSMPAFPMAGAALAALLLLVPGSAWSAGEIGVRAGAGIGGHDYNYQEIYWRPAALAPRFGDRSRWHVAGYTEFNAARVSASGDSMYTSGVGVGGWLTHPARPLSIGVGTGPTYISERRLGGREFGGNWQFTSHAAVRLRVADQVSIGYRIQHTSNAGLYSPNDGYDIQALEVRVGF</sequence>
<evidence type="ECO:0000313" key="3">
    <source>
        <dbReference type="Proteomes" id="UP000199657"/>
    </source>
</evidence>
<keyword evidence="3" id="KW-1185">Reference proteome</keyword>
<dbReference type="EMBL" id="FOEG01000010">
    <property type="protein sequence ID" value="SEP11021.1"/>
    <property type="molecule type" value="Genomic_DNA"/>
</dbReference>
<dbReference type="InterPro" id="IPR018550">
    <property type="entry name" value="Lipid-A_deacylase-rel"/>
</dbReference>
<dbReference type="Pfam" id="PF09411">
    <property type="entry name" value="PagL"/>
    <property type="match status" value="1"/>
</dbReference>
<proteinExistence type="predicted"/>